<dbReference type="RefSeq" id="WP_072903208.1">
    <property type="nucleotide sequence ID" value="NZ_FRAD01000008.1"/>
</dbReference>
<dbReference type="CDD" id="cd04688">
    <property type="entry name" value="NUDIX_Hydrolase"/>
    <property type="match status" value="1"/>
</dbReference>
<evidence type="ECO:0000256" key="2">
    <source>
        <dbReference type="ARBA" id="ARBA00022801"/>
    </source>
</evidence>
<keyword evidence="2" id="KW-0378">Hydrolase</keyword>
<reference evidence="4 5" key="1">
    <citation type="submission" date="2016-11" db="EMBL/GenBank/DDBJ databases">
        <authorList>
            <person name="Jaros S."/>
            <person name="Januszkiewicz K."/>
            <person name="Wedrychowicz H."/>
        </authorList>
    </citation>
    <scope>NUCLEOTIDE SEQUENCE [LARGE SCALE GENOMIC DNA]</scope>
    <source>
        <strain evidence="4 5">DSM 3090</strain>
    </source>
</reference>
<dbReference type="AlphaFoldDB" id="A0A1M6MVZ1"/>
<dbReference type="STRING" id="1121331.SAMN02745248_01196"/>
<evidence type="ECO:0000259" key="3">
    <source>
        <dbReference type="PROSITE" id="PS51462"/>
    </source>
</evidence>
<dbReference type="OrthoDB" id="9804442at2"/>
<dbReference type="InterPro" id="IPR020084">
    <property type="entry name" value="NUDIX_hydrolase_CS"/>
</dbReference>
<organism evidence="4 5">
    <name type="scientific">Hathewaya proteolytica DSM 3090</name>
    <dbReference type="NCBI Taxonomy" id="1121331"/>
    <lineage>
        <taxon>Bacteria</taxon>
        <taxon>Bacillati</taxon>
        <taxon>Bacillota</taxon>
        <taxon>Clostridia</taxon>
        <taxon>Eubacteriales</taxon>
        <taxon>Clostridiaceae</taxon>
        <taxon>Hathewaya</taxon>
    </lineage>
</organism>
<dbReference type="PROSITE" id="PS00893">
    <property type="entry name" value="NUDIX_BOX"/>
    <property type="match status" value="1"/>
</dbReference>
<dbReference type="Gene3D" id="3.90.79.10">
    <property type="entry name" value="Nucleoside Triphosphate Pyrophosphohydrolase"/>
    <property type="match status" value="1"/>
</dbReference>
<protein>
    <submittedName>
        <fullName evidence="4">ADP-ribose pyrophosphatase YjhB, NUDIX family</fullName>
    </submittedName>
</protein>
<dbReference type="InterPro" id="IPR000086">
    <property type="entry name" value="NUDIX_hydrolase_dom"/>
</dbReference>
<dbReference type="GO" id="GO:0016787">
    <property type="term" value="F:hydrolase activity"/>
    <property type="evidence" value="ECO:0007669"/>
    <property type="project" value="UniProtKB-KW"/>
</dbReference>
<keyword evidence="5" id="KW-1185">Reference proteome</keyword>
<dbReference type="SUPFAM" id="SSF55811">
    <property type="entry name" value="Nudix"/>
    <property type="match status" value="1"/>
</dbReference>
<comment type="cofactor">
    <cofactor evidence="1">
        <name>Mg(2+)</name>
        <dbReference type="ChEBI" id="CHEBI:18420"/>
    </cofactor>
</comment>
<dbReference type="PANTHER" id="PTHR43046">
    <property type="entry name" value="GDP-MANNOSE MANNOSYL HYDROLASE"/>
    <property type="match status" value="1"/>
</dbReference>
<proteinExistence type="predicted"/>
<accession>A0A1M6MVZ1</accession>
<evidence type="ECO:0000313" key="5">
    <source>
        <dbReference type="Proteomes" id="UP000183952"/>
    </source>
</evidence>
<dbReference type="Proteomes" id="UP000183952">
    <property type="component" value="Unassembled WGS sequence"/>
</dbReference>
<evidence type="ECO:0000256" key="1">
    <source>
        <dbReference type="ARBA" id="ARBA00001946"/>
    </source>
</evidence>
<dbReference type="PROSITE" id="PS51462">
    <property type="entry name" value="NUDIX"/>
    <property type="match status" value="1"/>
</dbReference>
<dbReference type="Pfam" id="PF00293">
    <property type="entry name" value="NUDIX"/>
    <property type="match status" value="1"/>
</dbReference>
<name>A0A1M6MVZ1_9CLOT</name>
<sequence>MNKQDILFKNEDGVFSYRIGGILIHGGKVLLQQCNGEKDYAIPGGHVSFGETSKDTIVREFKEETGFDVNPERLLWIGEVFFPWDTKPCHQICMYFLVTLCDETQIQSDSSFFGVDELERQRINLKFSWIPLTDLKYIKLYPLGTKEKLMNLSDNVEHFVYIEN</sequence>
<evidence type="ECO:0000313" key="4">
    <source>
        <dbReference type="EMBL" id="SHJ87602.1"/>
    </source>
</evidence>
<dbReference type="InterPro" id="IPR015797">
    <property type="entry name" value="NUDIX_hydrolase-like_dom_sf"/>
</dbReference>
<dbReference type="EMBL" id="FRAD01000008">
    <property type="protein sequence ID" value="SHJ87602.1"/>
    <property type="molecule type" value="Genomic_DNA"/>
</dbReference>
<feature type="domain" description="Nudix hydrolase" evidence="3">
    <location>
        <begin position="9"/>
        <end position="154"/>
    </location>
</feature>
<gene>
    <name evidence="4" type="ORF">SAMN02745248_01196</name>
</gene>
<dbReference type="PANTHER" id="PTHR43046:SF14">
    <property type="entry name" value="MUTT_NUDIX FAMILY PROTEIN"/>
    <property type="match status" value="1"/>
</dbReference>